<dbReference type="InterPro" id="IPR025148">
    <property type="entry name" value="AtzG-like"/>
</dbReference>
<evidence type="ECO:0000313" key="2">
    <source>
        <dbReference type="Proteomes" id="UP000278222"/>
    </source>
</evidence>
<proteinExistence type="predicted"/>
<protein>
    <submittedName>
        <fullName evidence="1">Uncharacterized protein DUF4089</fullName>
    </submittedName>
</protein>
<comment type="caution">
    <text evidence="1">The sequence shown here is derived from an EMBL/GenBank/DDBJ whole genome shotgun (WGS) entry which is preliminary data.</text>
</comment>
<dbReference type="EMBL" id="RJKX01000017">
    <property type="protein sequence ID" value="ROP83379.1"/>
    <property type="molecule type" value="Genomic_DNA"/>
</dbReference>
<dbReference type="Pfam" id="PF13318">
    <property type="entry name" value="AtzG-like"/>
    <property type="match status" value="1"/>
</dbReference>
<gene>
    <name evidence="1" type="ORF">EDC65_4913</name>
</gene>
<dbReference type="RefSeq" id="WP_123694568.1">
    <property type="nucleotide sequence ID" value="NZ_AP019700.1"/>
</dbReference>
<organism evidence="1 2">
    <name type="scientific">Stella humosa</name>
    <dbReference type="NCBI Taxonomy" id="94"/>
    <lineage>
        <taxon>Bacteria</taxon>
        <taxon>Pseudomonadati</taxon>
        <taxon>Pseudomonadota</taxon>
        <taxon>Alphaproteobacteria</taxon>
        <taxon>Rhodospirillales</taxon>
        <taxon>Stellaceae</taxon>
        <taxon>Stella</taxon>
    </lineage>
</organism>
<reference evidence="1 2" key="1">
    <citation type="submission" date="2018-11" db="EMBL/GenBank/DDBJ databases">
        <title>Genomic Encyclopedia of Type Strains, Phase IV (KMG-IV): sequencing the most valuable type-strain genomes for metagenomic binning, comparative biology and taxonomic classification.</title>
        <authorList>
            <person name="Goeker M."/>
        </authorList>
    </citation>
    <scope>NUCLEOTIDE SEQUENCE [LARGE SCALE GENOMIC DNA]</scope>
    <source>
        <strain evidence="1 2">DSM 5900</strain>
    </source>
</reference>
<accession>A0A3N1KX84</accession>
<name>A0A3N1KX84_9PROT</name>
<dbReference type="Proteomes" id="UP000278222">
    <property type="component" value="Unassembled WGS sequence"/>
</dbReference>
<evidence type="ECO:0000313" key="1">
    <source>
        <dbReference type="EMBL" id="ROP83379.1"/>
    </source>
</evidence>
<sequence length="62" mass="6607">MTRDDEMLGGYAAAAAALLDLPVPTERWQGVLEHLALARRLAGVVAEHPLGEADEAAPVFRP</sequence>
<dbReference type="AlphaFoldDB" id="A0A3N1KX84"/>
<keyword evidence="2" id="KW-1185">Reference proteome</keyword>